<dbReference type="InterPro" id="IPR000297">
    <property type="entry name" value="PPIase_PpiC"/>
</dbReference>
<evidence type="ECO:0000259" key="1">
    <source>
        <dbReference type="PROSITE" id="PS50198"/>
    </source>
</evidence>
<accession>A0A382PM94</accession>
<dbReference type="Pfam" id="PF00639">
    <property type="entry name" value="Rotamase"/>
    <property type="match status" value="1"/>
</dbReference>
<sequence>MAGTSFQIQVRHIQVADARVAKLLLETIGEAKPGVAQVQLLMRLAGKYSGCSSKNDGGNLGWVEMGWNPKDPRSPRGGFKKLENVELHDIISDAIEKNEIYQGKVFGPAQTNLGYHVLIIANEFKTDRIL</sequence>
<dbReference type="Gene3D" id="3.10.50.40">
    <property type="match status" value="1"/>
</dbReference>
<dbReference type="EMBL" id="UINC01107991">
    <property type="protein sequence ID" value="SVC73778.1"/>
    <property type="molecule type" value="Genomic_DNA"/>
</dbReference>
<protein>
    <recommendedName>
        <fullName evidence="1">PpiC domain-containing protein</fullName>
    </recommendedName>
</protein>
<proteinExistence type="predicted"/>
<dbReference type="GO" id="GO:0003755">
    <property type="term" value="F:peptidyl-prolyl cis-trans isomerase activity"/>
    <property type="evidence" value="ECO:0007669"/>
    <property type="project" value="InterPro"/>
</dbReference>
<dbReference type="AlphaFoldDB" id="A0A382PM94"/>
<gene>
    <name evidence="2" type="ORF">METZ01_LOCUS326632</name>
</gene>
<feature type="domain" description="PpiC" evidence="1">
    <location>
        <begin position="5"/>
        <end position="122"/>
    </location>
</feature>
<evidence type="ECO:0000313" key="2">
    <source>
        <dbReference type="EMBL" id="SVC73778.1"/>
    </source>
</evidence>
<organism evidence="2">
    <name type="scientific">marine metagenome</name>
    <dbReference type="NCBI Taxonomy" id="408172"/>
    <lineage>
        <taxon>unclassified sequences</taxon>
        <taxon>metagenomes</taxon>
        <taxon>ecological metagenomes</taxon>
    </lineage>
</organism>
<reference evidence="2" key="1">
    <citation type="submission" date="2018-05" db="EMBL/GenBank/DDBJ databases">
        <authorList>
            <person name="Lanie J.A."/>
            <person name="Ng W.-L."/>
            <person name="Kazmierczak K.M."/>
            <person name="Andrzejewski T.M."/>
            <person name="Davidsen T.M."/>
            <person name="Wayne K.J."/>
            <person name="Tettelin H."/>
            <person name="Glass J.I."/>
            <person name="Rusch D."/>
            <person name="Podicherti R."/>
            <person name="Tsui H.-C.T."/>
            <person name="Winkler M.E."/>
        </authorList>
    </citation>
    <scope>NUCLEOTIDE SEQUENCE</scope>
</reference>
<dbReference type="InterPro" id="IPR046357">
    <property type="entry name" value="PPIase_dom_sf"/>
</dbReference>
<dbReference type="SUPFAM" id="SSF54534">
    <property type="entry name" value="FKBP-like"/>
    <property type="match status" value="1"/>
</dbReference>
<name>A0A382PM94_9ZZZZ</name>
<dbReference type="PROSITE" id="PS50198">
    <property type="entry name" value="PPIC_PPIASE_2"/>
    <property type="match status" value="1"/>
</dbReference>